<dbReference type="Gene3D" id="3.40.50.150">
    <property type="entry name" value="Vaccinia Virus protein VP39"/>
    <property type="match status" value="1"/>
</dbReference>
<dbReference type="OrthoDB" id="5764702at2"/>
<keyword evidence="1" id="KW-0489">Methyltransferase</keyword>
<dbReference type="GO" id="GO:0008168">
    <property type="term" value="F:methyltransferase activity"/>
    <property type="evidence" value="ECO:0007669"/>
    <property type="project" value="UniProtKB-KW"/>
</dbReference>
<dbReference type="SUPFAM" id="SSF53335">
    <property type="entry name" value="S-adenosyl-L-methionine-dependent methyltransferases"/>
    <property type="match status" value="1"/>
</dbReference>
<dbReference type="RefSeq" id="WP_133395497.1">
    <property type="nucleotide sequence ID" value="NZ_SNAA01000002.1"/>
</dbReference>
<keyword evidence="2" id="KW-1185">Reference proteome</keyword>
<dbReference type="AlphaFoldDB" id="A0A4R6AK39"/>
<dbReference type="Pfam" id="PF13578">
    <property type="entry name" value="Methyltransf_24"/>
    <property type="match status" value="1"/>
</dbReference>
<proteinExistence type="predicted"/>
<dbReference type="Proteomes" id="UP000295701">
    <property type="component" value="Unassembled WGS sequence"/>
</dbReference>
<dbReference type="GO" id="GO:0032259">
    <property type="term" value="P:methylation"/>
    <property type="evidence" value="ECO:0007669"/>
    <property type="project" value="UniProtKB-KW"/>
</dbReference>
<reference evidence="1 2" key="1">
    <citation type="submission" date="2019-03" db="EMBL/GenBank/DDBJ databases">
        <title>Primorskyibacter sp. SS33 isolated from sediments.</title>
        <authorList>
            <person name="Xunke S."/>
        </authorList>
    </citation>
    <scope>NUCLEOTIDE SEQUENCE [LARGE SCALE GENOMIC DNA]</scope>
    <source>
        <strain evidence="1 2">SS33</strain>
    </source>
</reference>
<keyword evidence="1" id="KW-0808">Transferase</keyword>
<sequence length="248" mass="27823">MTDPIAAAGDQASTRFDLAARIAGAIGARSMAEIGVFRGEFAEHMLRACPEIESYWMIDPWRHLGGWDKPANVADDVFQDYHDETMARTDFAADRRHVLRGTTQEVIAQIPEASLDMAYIDGDHTLRGITIDLKEVLPRMRPGGVILGDDFCRNVWQHGTEFAPSQVFPYALYFAEAHGLPAYTFRQRQFAIVVDPSAGFTCTDLGNYGRLDIREVYLPRTPSASPLRPEEPRVARASVLDRVKRLLR</sequence>
<name>A0A4R6AK39_9RHOB</name>
<protein>
    <submittedName>
        <fullName evidence="1">Class I SAM-dependent methyltransferase</fullName>
    </submittedName>
</protein>
<dbReference type="InterPro" id="IPR029063">
    <property type="entry name" value="SAM-dependent_MTases_sf"/>
</dbReference>
<gene>
    <name evidence="1" type="ORF">E2L08_02555</name>
</gene>
<evidence type="ECO:0000313" key="2">
    <source>
        <dbReference type="Proteomes" id="UP000295701"/>
    </source>
</evidence>
<evidence type="ECO:0000313" key="1">
    <source>
        <dbReference type="EMBL" id="TDL83544.1"/>
    </source>
</evidence>
<dbReference type="EMBL" id="SNAA01000002">
    <property type="protein sequence ID" value="TDL83544.1"/>
    <property type="molecule type" value="Genomic_DNA"/>
</dbReference>
<accession>A0A4R6AK39</accession>
<organism evidence="1 2">
    <name type="scientific">Palleronia sediminis</name>
    <dbReference type="NCBI Taxonomy" id="2547833"/>
    <lineage>
        <taxon>Bacteria</taxon>
        <taxon>Pseudomonadati</taxon>
        <taxon>Pseudomonadota</taxon>
        <taxon>Alphaproteobacteria</taxon>
        <taxon>Rhodobacterales</taxon>
        <taxon>Roseobacteraceae</taxon>
        <taxon>Palleronia</taxon>
    </lineage>
</organism>
<comment type="caution">
    <text evidence="1">The sequence shown here is derived from an EMBL/GenBank/DDBJ whole genome shotgun (WGS) entry which is preliminary data.</text>
</comment>